<evidence type="ECO:0000313" key="3">
    <source>
        <dbReference type="Proteomes" id="UP000663868"/>
    </source>
</evidence>
<dbReference type="EMBL" id="CAJNOE010000066">
    <property type="protein sequence ID" value="CAF0849132.1"/>
    <property type="molecule type" value="Genomic_DNA"/>
</dbReference>
<dbReference type="InterPro" id="IPR011990">
    <property type="entry name" value="TPR-like_helical_dom_sf"/>
</dbReference>
<dbReference type="AlphaFoldDB" id="A0A820HBE3"/>
<dbReference type="EMBL" id="CAJOBB010013293">
    <property type="protein sequence ID" value="CAF4288544.1"/>
    <property type="molecule type" value="Genomic_DNA"/>
</dbReference>
<accession>A0A820HBE3</accession>
<comment type="caution">
    <text evidence="2">The sequence shown here is derived from an EMBL/GenBank/DDBJ whole genome shotgun (WGS) entry which is preliminary data.</text>
</comment>
<dbReference type="Gene3D" id="1.25.40.10">
    <property type="entry name" value="Tetratricopeptide repeat domain"/>
    <property type="match status" value="1"/>
</dbReference>
<evidence type="ECO:0000313" key="2">
    <source>
        <dbReference type="EMBL" id="CAF4288544.1"/>
    </source>
</evidence>
<sequence>MMKLLIYRVQGEYNSALNYQVKSLRLKEKYLSTQHKAIAKILTSTIAALTNDTNRVNKIMGYHEKYFPIDYDTIGLI</sequence>
<dbReference type="Proteomes" id="UP000663860">
    <property type="component" value="Unassembled WGS sequence"/>
</dbReference>
<proteinExistence type="predicted"/>
<evidence type="ECO:0000313" key="1">
    <source>
        <dbReference type="EMBL" id="CAF0849132.1"/>
    </source>
</evidence>
<name>A0A820HBE3_9BILA</name>
<organism evidence="2 3">
    <name type="scientific">Adineta steineri</name>
    <dbReference type="NCBI Taxonomy" id="433720"/>
    <lineage>
        <taxon>Eukaryota</taxon>
        <taxon>Metazoa</taxon>
        <taxon>Spiralia</taxon>
        <taxon>Gnathifera</taxon>
        <taxon>Rotifera</taxon>
        <taxon>Eurotatoria</taxon>
        <taxon>Bdelloidea</taxon>
        <taxon>Adinetida</taxon>
        <taxon>Adinetidae</taxon>
        <taxon>Adineta</taxon>
    </lineage>
</organism>
<gene>
    <name evidence="1" type="ORF">IZO911_LOCUS9494</name>
    <name evidence="2" type="ORF">KXQ929_LOCUS44854</name>
</gene>
<reference evidence="2" key="1">
    <citation type="submission" date="2021-02" db="EMBL/GenBank/DDBJ databases">
        <authorList>
            <person name="Nowell W R."/>
        </authorList>
    </citation>
    <scope>NUCLEOTIDE SEQUENCE</scope>
</reference>
<protein>
    <submittedName>
        <fullName evidence="2">Uncharacterized protein</fullName>
    </submittedName>
</protein>
<dbReference type="Proteomes" id="UP000663868">
    <property type="component" value="Unassembled WGS sequence"/>
</dbReference>